<reference evidence="9 12" key="1">
    <citation type="journal article" date="2018" name="Int. J. Syst. Evol. Microbiol.">
        <title>Draft Genome Sequence of Faecalimonas umbilicata JCM 30896T, an Acetate-Producing Bacterium Isolated from Human Feces.</title>
        <authorList>
            <person name="Sakamoto M."/>
            <person name="Ikeyama N."/>
            <person name="Yuki M."/>
            <person name="Ohkuma M."/>
        </authorList>
    </citation>
    <scope>NUCLEOTIDE SEQUENCE [LARGE SCALE GENOMIC DNA]</scope>
    <source>
        <strain evidence="9 12">EGH7</strain>
    </source>
</reference>
<feature type="domain" description="SpaA-like prealbumin fold" evidence="6">
    <location>
        <begin position="692"/>
        <end position="792"/>
    </location>
</feature>
<dbReference type="RefSeq" id="WP_116442161.1">
    <property type="nucleotide sequence ID" value="NZ_BHEO01000008.1"/>
</dbReference>
<feature type="domain" description="SpaA-like prealbumin fold" evidence="6">
    <location>
        <begin position="440"/>
        <end position="550"/>
    </location>
</feature>
<evidence type="ECO:0000313" key="12">
    <source>
        <dbReference type="Proteomes" id="UP000702954"/>
    </source>
</evidence>
<dbReference type="Pfam" id="PF18998">
    <property type="entry name" value="Flg_new_2"/>
    <property type="match status" value="1"/>
</dbReference>
<feature type="domain" description="SpaA-like prealbumin fold" evidence="6">
    <location>
        <begin position="1122"/>
        <end position="1210"/>
    </location>
</feature>
<feature type="transmembrane region" description="Helical" evidence="4">
    <location>
        <begin position="1617"/>
        <end position="1637"/>
    </location>
</feature>
<comment type="caution">
    <text evidence="10">The sequence shown here is derived from an EMBL/GenBank/DDBJ whole genome shotgun (WGS) entry which is preliminary data.</text>
</comment>
<dbReference type="InterPro" id="IPR041100">
    <property type="entry name" value="TQ"/>
</dbReference>
<keyword evidence="4" id="KW-0812">Transmembrane</keyword>
<dbReference type="Pfam" id="PF17802">
    <property type="entry name" value="SpaA"/>
    <property type="match status" value="8"/>
</dbReference>
<feature type="domain" description="SpaA-like prealbumin fold" evidence="6">
    <location>
        <begin position="907"/>
        <end position="996"/>
    </location>
</feature>
<evidence type="ECO:0008006" key="13">
    <source>
        <dbReference type="Google" id="ProtNLM"/>
    </source>
</evidence>
<dbReference type="Pfam" id="PF18202">
    <property type="entry name" value="TQ"/>
    <property type="match status" value="3"/>
</dbReference>
<feature type="chain" id="PRO_5020269333" description="LPXTG-motif cell wall-anchored protein" evidence="5">
    <location>
        <begin position="28"/>
        <end position="1656"/>
    </location>
</feature>
<organism evidence="10 11">
    <name type="scientific">Faecalimonas umbilicata</name>
    <dbReference type="NCBI Taxonomy" id="1912855"/>
    <lineage>
        <taxon>Bacteria</taxon>
        <taxon>Bacillati</taxon>
        <taxon>Bacillota</taxon>
        <taxon>Clostridia</taxon>
        <taxon>Lachnospirales</taxon>
        <taxon>Lachnospiraceae</taxon>
        <taxon>Faecalimonas</taxon>
    </lineage>
</organism>
<evidence type="ECO:0000259" key="6">
    <source>
        <dbReference type="Pfam" id="PF17802"/>
    </source>
</evidence>
<accession>A0A4R3JDU7</accession>
<feature type="domain" description="SpaA-like prealbumin fold" evidence="6">
    <location>
        <begin position="1014"/>
        <end position="1108"/>
    </location>
</feature>
<proteinExistence type="inferred from homology"/>
<evidence type="ECO:0000313" key="11">
    <source>
        <dbReference type="Proteomes" id="UP000294613"/>
    </source>
</evidence>
<dbReference type="InterPro" id="IPR041033">
    <property type="entry name" value="SpaA_PFL_dom_1"/>
</dbReference>
<feature type="domain" description="Bacterial repeat" evidence="8">
    <location>
        <begin position="67"/>
        <end position="119"/>
    </location>
</feature>
<feature type="domain" description="SpaA-like prealbumin fold" evidence="6">
    <location>
        <begin position="573"/>
        <end position="670"/>
    </location>
</feature>
<keyword evidence="2" id="KW-0964">Secreted</keyword>
<reference evidence="10 11" key="2">
    <citation type="submission" date="2019-03" db="EMBL/GenBank/DDBJ databases">
        <title>Genomic Encyclopedia of Type Strains, Phase IV (KMG-IV): sequencing the most valuable type-strain genomes for metagenomic binning, comparative biology and taxonomic classification.</title>
        <authorList>
            <person name="Goeker M."/>
        </authorList>
    </citation>
    <scope>NUCLEOTIDE SEQUENCE [LARGE SCALE GENOMIC DNA]</scope>
    <source>
        <strain evidence="10 11">DSM 103426</strain>
    </source>
</reference>
<feature type="domain" description="T-Q ester bond containing" evidence="7">
    <location>
        <begin position="1472"/>
        <end position="1590"/>
    </location>
</feature>
<dbReference type="Proteomes" id="UP000702954">
    <property type="component" value="Unassembled WGS sequence"/>
</dbReference>
<feature type="domain" description="SpaA-like prealbumin fold" evidence="6">
    <location>
        <begin position="352"/>
        <end position="421"/>
    </location>
</feature>
<protein>
    <recommendedName>
        <fullName evidence="13">LPXTG-motif cell wall-anchored protein</fullName>
    </recommendedName>
</protein>
<evidence type="ECO:0000313" key="9">
    <source>
        <dbReference type="EMBL" id="GBU06068.1"/>
    </source>
</evidence>
<gene>
    <name evidence="10" type="ORF">EDD74_1278</name>
    <name evidence="9" type="ORF">FAEUMB_26090</name>
</gene>
<keyword evidence="4" id="KW-0472">Membrane</keyword>
<evidence type="ECO:0000256" key="2">
    <source>
        <dbReference type="ARBA" id="ARBA00022525"/>
    </source>
</evidence>
<evidence type="ECO:0000256" key="5">
    <source>
        <dbReference type="SAM" id="SignalP"/>
    </source>
</evidence>
<dbReference type="InterPro" id="IPR044060">
    <property type="entry name" value="Bacterial_rp_domain"/>
</dbReference>
<feature type="domain" description="T-Q ester bond containing" evidence="7">
    <location>
        <begin position="1349"/>
        <end position="1467"/>
    </location>
</feature>
<evidence type="ECO:0000313" key="10">
    <source>
        <dbReference type="EMBL" id="TCS63934.1"/>
    </source>
</evidence>
<dbReference type="Gene3D" id="2.60.40.10">
    <property type="entry name" value="Immunoglobulins"/>
    <property type="match status" value="8"/>
</dbReference>
<comment type="similarity">
    <text evidence="1">Belongs to the serine-aspartate repeat-containing protein (SDr) family.</text>
</comment>
<keyword evidence="3 5" id="KW-0732">Signal</keyword>
<evidence type="ECO:0000256" key="4">
    <source>
        <dbReference type="SAM" id="Phobius"/>
    </source>
</evidence>
<dbReference type="Gene3D" id="2.60.40.3930">
    <property type="match status" value="3"/>
</dbReference>
<dbReference type="PANTHER" id="PTHR36108:SF13">
    <property type="entry name" value="COLOSSIN-B-RELATED"/>
    <property type="match status" value="1"/>
</dbReference>
<dbReference type="Proteomes" id="UP000294613">
    <property type="component" value="Unassembled WGS sequence"/>
</dbReference>
<keyword evidence="4" id="KW-1133">Transmembrane helix</keyword>
<feature type="signal peptide" evidence="5">
    <location>
        <begin position="1"/>
        <end position="27"/>
    </location>
</feature>
<dbReference type="EMBL" id="BHEO01000008">
    <property type="protein sequence ID" value="GBU06068.1"/>
    <property type="molecule type" value="Genomic_DNA"/>
</dbReference>
<dbReference type="NCBIfam" id="NF033903">
    <property type="entry name" value="VaFE_rpt"/>
    <property type="match status" value="3"/>
</dbReference>
<evidence type="ECO:0000259" key="8">
    <source>
        <dbReference type="Pfam" id="PF18998"/>
    </source>
</evidence>
<dbReference type="SUPFAM" id="SSF49478">
    <property type="entry name" value="Cna protein B-type domain"/>
    <property type="match status" value="1"/>
</dbReference>
<evidence type="ECO:0000256" key="3">
    <source>
        <dbReference type="ARBA" id="ARBA00022729"/>
    </source>
</evidence>
<name>A0A4R3JDU7_9FIRM</name>
<feature type="domain" description="T-Q ester bond containing" evidence="7">
    <location>
        <begin position="1229"/>
        <end position="1344"/>
    </location>
</feature>
<feature type="domain" description="SpaA-like prealbumin fold" evidence="6">
    <location>
        <begin position="814"/>
        <end position="895"/>
    </location>
</feature>
<dbReference type="InterPro" id="IPR013783">
    <property type="entry name" value="Ig-like_fold"/>
</dbReference>
<dbReference type="PANTHER" id="PTHR36108">
    <property type="entry name" value="COLOSSIN-B-RELATED"/>
    <property type="match status" value="1"/>
</dbReference>
<dbReference type="EMBL" id="SLZV01000027">
    <property type="protein sequence ID" value="TCS63934.1"/>
    <property type="molecule type" value="Genomic_DNA"/>
</dbReference>
<keyword evidence="12" id="KW-1185">Reference proteome</keyword>
<evidence type="ECO:0000256" key="1">
    <source>
        <dbReference type="ARBA" id="ARBA00007257"/>
    </source>
</evidence>
<evidence type="ECO:0000259" key="7">
    <source>
        <dbReference type="Pfam" id="PF18202"/>
    </source>
</evidence>
<sequence>MRRILKKVVALFTILLLLIGSTLPAMAVEESESQELYRLTVEGEHGTLEIYDGTGKQLVEADSIIKVVEGEKLSIIARPDKGYQLKNLVINGEELEVNEEKAEYIMPDQDVIIHVEFSEEEKQKEEVTEEIELEENEKEKIFFAEDTDYSQIQRKPYGEIDWSMYGGGGITDPSTKKVLEEKGINVFDENYGAKLEKRFSEEIKLYQNRSLEEQWAVGSVHTGHCEITNAWFVPEEGQSYFELGNFSGELSGAEMIGYGWCADHTAAEPPAGYPVIQVDGTVTSVDFNSGIVELNLLVTPDGVTDGSSNENGLIGYQHIGAKARMRVDFGGYLELQKKSANPELTLNNSCYSLEGAEYGVFQEEKQVTTLRTDANGYAKSEKLPSGDYTIKELTPPKGFALDMQSYNVKITSNVTTLEVTDYPQSDPVAVVLGKIDRETNKDKPQGSATLAGAEFTVKYYKGFYGTDPAIKGVKAERTWVLKTNEKGRCYLSDDFKVAGDTLYYQTNGNPTIPLGTITIQETKAPKGYIINPEIFVRKIESQGNAEIVETYNVPTIPETIIHGGVLIEKWDSELNKKEPQGGASLKGTELDLISENANAVVVKGKTYQKGEIITTLTTDQDGKAQTEKDLLPFGTYKIKEKTPPTGYQNAGTIERTFKVEKDQTLVKLNTADTAIKNEVIRGGVEIEKWDNELNKKEAQGGATLEGAVFEISSLNDHPVKVEGKLYKKGEVVKTLTTDKSGKVSTTKDLLPYGKYQAKEVKAPEGYNPTGEIKRTFSIQEHGKIVKLNTTDTAIKNDVIRGDLQLVKFKESSDEDEDQKTPLEGIIFEITSKTTKKTVEIVTDKHGYASTTQLNVSKRGNLAYDTYIVHEKNPPEGTKPVKDFQVTIQNEGETLYYILEDKLIVSPVRLAKLDAETGKIIPLANAEFQLLDKNKKPIEMTTHYPTEEVHKTFKTDESGTFTLPEKLPAGTYYFKEIHAPEGYLLNGQEIRFEIKEGHDWAEPILVQVKDLPAKGQIRIRKSDETNGEVLEGASFEIKAKKDIVTPDGTIRVKKGEVVDTITTEKDGTATSKKLYLGSYQVKEVCQPEGYVLTDKTWDVELKYKDESTELVYETLDITNVLTKVVIEKTVKDSDEKLSGVQFAFWNKQMTDGLDDGIAAKETVKTNKNGQAVIEGLKPDMTYCIQEMEGIDGYAIDDQIFEVKVDPDGKIEGKDSITLTVENAKTEITETNAISVDTNTQQGLPKKEAVIQDKVCVKNLQKGETYLLKGVLMDAETQLPLQISGKEITLEKTFTAEKDSMEVSMEIHFDASACAGKTIVVYERLFLGEKEISVHTDLNDKKQTVTFPKHEIGTKATDQDTGTQEAVPKKEATILDKVSYQNLIVGQEYTVKGVLMSKQTGKPLLVNGKEIRVEKKFRPEKPDGNEEIAFTFDASSLSGESVVVYEHLYVQGIEIAVHTDLNDEGQTVTFPKHEIGTKATDQDSGKQEGIVQKKSTIIDTVSYKNLIVGQEYTVKGVLMSKQTGKPLLVNGKEILAEKKFRPEKPDGSVEVSFTFDSSALKNQEVVVFEHLYVQETEVATHTDLNDKGQTVKYKLGTLKPSMPGKRPSGGVKTGDQTSILLTVLLLTVASITIVVVFVFRKNIRKGNREKKNGEEIGK</sequence>